<keyword evidence="5" id="KW-0547">Nucleotide-binding</keyword>
<dbReference type="AlphaFoldDB" id="A0A9X2C6X7"/>
<dbReference type="PANTHER" id="PTHR24421:SF10">
    <property type="entry name" value="NITRATE_NITRITE SENSOR PROTEIN NARQ"/>
    <property type="match status" value="1"/>
</dbReference>
<reference evidence="10 11" key="2">
    <citation type="journal article" date="2023" name="Plant Pathol.">
        <title>Dismantling and reorganizing Pseudomonas marginalis sensu#lato.</title>
        <authorList>
            <person name="Sawada H."/>
            <person name="Fujikawa T."/>
            <person name="Satou M."/>
        </authorList>
    </citation>
    <scope>NUCLEOTIDE SEQUENCE [LARGE SCALE GENOMIC DNA]</scope>
    <source>
        <strain evidence="10 11">MAFF 302030</strain>
    </source>
</reference>
<evidence type="ECO:0000256" key="3">
    <source>
        <dbReference type="ARBA" id="ARBA00022553"/>
    </source>
</evidence>
<dbReference type="Gene3D" id="1.20.5.1930">
    <property type="match status" value="1"/>
</dbReference>
<dbReference type="InterPro" id="IPR011712">
    <property type="entry name" value="Sig_transdc_His_kin_sub3_dim/P"/>
</dbReference>
<dbReference type="Pfam" id="PF02518">
    <property type="entry name" value="HATPase_c"/>
    <property type="match status" value="1"/>
</dbReference>
<evidence type="ECO:0000256" key="7">
    <source>
        <dbReference type="ARBA" id="ARBA00022840"/>
    </source>
</evidence>
<keyword evidence="6 10" id="KW-0418">Kinase</keyword>
<protein>
    <recommendedName>
        <fullName evidence="2">histidine kinase</fullName>
        <ecNumber evidence="2">2.7.13.3</ecNumber>
    </recommendedName>
</protein>
<evidence type="ECO:0000256" key="8">
    <source>
        <dbReference type="ARBA" id="ARBA00023012"/>
    </source>
</evidence>
<dbReference type="EC" id="2.7.13.3" evidence="2"/>
<dbReference type="RefSeq" id="WP_268265438.1">
    <property type="nucleotide sequence ID" value="NZ_JALQCW010000031.1"/>
</dbReference>
<keyword evidence="8" id="KW-0902">Two-component regulatory system</keyword>
<dbReference type="GO" id="GO:0016020">
    <property type="term" value="C:membrane"/>
    <property type="evidence" value="ECO:0007669"/>
    <property type="project" value="InterPro"/>
</dbReference>
<organism evidence="10 11">
    <name type="scientific">Pseudomonas morbosilactucae</name>
    <dbReference type="NCBI Taxonomy" id="2938197"/>
    <lineage>
        <taxon>Bacteria</taxon>
        <taxon>Pseudomonadati</taxon>
        <taxon>Pseudomonadota</taxon>
        <taxon>Gammaproteobacteria</taxon>
        <taxon>Pseudomonadales</taxon>
        <taxon>Pseudomonadaceae</taxon>
        <taxon>Pseudomonas</taxon>
    </lineage>
</organism>
<keyword evidence="7" id="KW-0067">ATP-binding</keyword>
<evidence type="ECO:0000256" key="6">
    <source>
        <dbReference type="ARBA" id="ARBA00022777"/>
    </source>
</evidence>
<dbReference type="Proteomes" id="UP001155059">
    <property type="component" value="Unassembled WGS sequence"/>
</dbReference>
<dbReference type="CDD" id="cd16917">
    <property type="entry name" value="HATPase_UhpB-NarQ-NarX-like"/>
    <property type="match status" value="1"/>
</dbReference>
<dbReference type="PANTHER" id="PTHR24421">
    <property type="entry name" value="NITRATE/NITRITE SENSOR PROTEIN NARX-RELATED"/>
    <property type="match status" value="1"/>
</dbReference>
<reference evidence="10 11" key="1">
    <citation type="journal article" date="2022" name="Int. J. Syst. Evol. Microbiol.">
        <title>Pseudomonas aegrilactucae sp. nov. and Pseudomonas morbosilactucae sp. nov., pathogens causing bacterial rot of lettuce in Japan.</title>
        <authorList>
            <person name="Sawada H."/>
            <person name="Fujikawa T."/>
            <person name="Satou M."/>
        </authorList>
    </citation>
    <scope>NUCLEOTIDE SEQUENCE [LARGE SCALE GENOMIC DNA]</scope>
    <source>
        <strain evidence="10 11">MAFF 302030</strain>
    </source>
</reference>
<dbReference type="EMBL" id="JALQCW010000031">
    <property type="protein sequence ID" value="MCK9798788.1"/>
    <property type="molecule type" value="Genomic_DNA"/>
</dbReference>
<evidence type="ECO:0000313" key="11">
    <source>
        <dbReference type="Proteomes" id="UP001155059"/>
    </source>
</evidence>
<gene>
    <name evidence="10" type="ORF">M1B34_13910</name>
</gene>
<evidence type="ECO:0000256" key="1">
    <source>
        <dbReference type="ARBA" id="ARBA00000085"/>
    </source>
</evidence>
<dbReference type="GO" id="GO:0005524">
    <property type="term" value="F:ATP binding"/>
    <property type="evidence" value="ECO:0007669"/>
    <property type="project" value="UniProtKB-KW"/>
</dbReference>
<dbReference type="GO" id="GO:0046983">
    <property type="term" value="F:protein dimerization activity"/>
    <property type="evidence" value="ECO:0007669"/>
    <property type="project" value="InterPro"/>
</dbReference>
<evidence type="ECO:0000256" key="4">
    <source>
        <dbReference type="ARBA" id="ARBA00022679"/>
    </source>
</evidence>
<evidence type="ECO:0000259" key="9">
    <source>
        <dbReference type="SMART" id="SM00387"/>
    </source>
</evidence>
<keyword evidence="3" id="KW-0597">Phosphoprotein</keyword>
<feature type="domain" description="Histidine kinase/HSP90-like ATPase" evidence="9">
    <location>
        <begin position="123"/>
        <end position="217"/>
    </location>
</feature>
<dbReference type="InterPro" id="IPR036890">
    <property type="entry name" value="HATPase_C_sf"/>
</dbReference>
<evidence type="ECO:0000256" key="5">
    <source>
        <dbReference type="ARBA" id="ARBA00022741"/>
    </source>
</evidence>
<dbReference type="SMART" id="SM00387">
    <property type="entry name" value="HATPase_c"/>
    <property type="match status" value="1"/>
</dbReference>
<name>A0A9X2C6X7_9PSED</name>
<dbReference type="Pfam" id="PF07730">
    <property type="entry name" value="HisKA_3"/>
    <property type="match status" value="1"/>
</dbReference>
<evidence type="ECO:0000313" key="10">
    <source>
        <dbReference type="EMBL" id="MCK9798788.1"/>
    </source>
</evidence>
<dbReference type="InterPro" id="IPR003594">
    <property type="entry name" value="HATPase_dom"/>
</dbReference>
<dbReference type="SUPFAM" id="SSF55874">
    <property type="entry name" value="ATPase domain of HSP90 chaperone/DNA topoisomerase II/histidine kinase"/>
    <property type="match status" value="1"/>
</dbReference>
<accession>A0A9X2C6X7</accession>
<dbReference type="Gene3D" id="3.30.565.10">
    <property type="entry name" value="Histidine kinase-like ATPase, C-terminal domain"/>
    <property type="match status" value="1"/>
</dbReference>
<keyword evidence="4" id="KW-0808">Transferase</keyword>
<sequence length="226" mass="24145">MSRHPKCVPPPACPSPLEHERLRIACQLHDHAGQHLALAQLRLAELGEQVAASDVKPLVEEVQALIREASSSLRRVLDDLGNQAPPPLEQGLARLVREVGARFPDAAPITLELQHLHSPLPPDTTKALLRMAEELLSNVRKHSGATQATLRCTYQDRQLTLSVEDNGCGFPPGVRGSSRGFGLCSIALQLKALQGSLVLDGNAGQGARVHLLVPGQPLGRAARGAS</sequence>
<comment type="catalytic activity">
    <reaction evidence="1">
        <text>ATP + protein L-histidine = ADP + protein N-phospho-L-histidine.</text>
        <dbReference type="EC" id="2.7.13.3"/>
    </reaction>
</comment>
<dbReference type="GO" id="GO:0000155">
    <property type="term" value="F:phosphorelay sensor kinase activity"/>
    <property type="evidence" value="ECO:0007669"/>
    <property type="project" value="InterPro"/>
</dbReference>
<proteinExistence type="predicted"/>
<dbReference type="InterPro" id="IPR050482">
    <property type="entry name" value="Sensor_HK_TwoCompSys"/>
</dbReference>
<comment type="caution">
    <text evidence="10">The sequence shown here is derived from an EMBL/GenBank/DDBJ whole genome shotgun (WGS) entry which is preliminary data.</text>
</comment>
<evidence type="ECO:0000256" key="2">
    <source>
        <dbReference type="ARBA" id="ARBA00012438"/>
    </source>
</evidence>